<evidence type="ECO:0000256" key="1">
    <source>
        <dbReference type="SAM" id="MobiDB-lite"/>
    </source>
</evidence>
<organism evidence="2 3">
    <name type="scientific">Streptomyces rubiginosohelvolus</name>
    <dbReference type="NCBI Taxonomy" id="67362"/>
    <lineage>
        <taxon>Bacteria</taxon>
        <taxon>Bacillati</taxon>
        <taxon>Actinomycetota</taxon>
        <taxon>Actinomycetes</taxon>
        <taxon>Kitasatosporales</taxon>
        <taxon>Streptomycetaceae</taxon>
        <taxon>Streptomyces</taxon>
    </lineage>
</organism>
<feature type="compositionally biased region" description="Basic residues" evidence="1">
    <location>
        <begin position="1"/>
        <end position="10"/>
    </location>
</feature>
<comment type="caution">
    <text evidence="2">The sequence shown here is derived from an EMBL/GenBank/DDBJ whole genome shotgun (WGS) entry which is preliminary data.</text>
</comment>
<sequence>MTQHRRFHLQRNHDVTGASGTGRVADGVLWPDGTATLRWRGERASTVHWDRIDDAIAIHGHGGHTVIVWDDPEIDALRALLERKNRELKDHHLNARIGDLQGTRVQEVREVLEGWAPEPGTTLHTLWSQVKEATEAHQGSLDRIYAEGDRTIPGIDLEGEA</sequence>
<feature type="region of interest" description="Disordered" evidence="1">
    <location>
        <begin position="1"/>
        <end position="20"/>
    </location>
</feature>
<proteinExistence type="predicted"/>
<name>A0ABQ3CCK3_9ACTN</name>
<evidence type="ECO:0000313" key="3">
    <source>
        <dbReference type="Proteomes" id="UP000624183"/>
    </source>
</evidence>
<accession>A0ABQ3CCK3</accession>
<dbReference type="EMBL" id="BMUW01000030">
    <property type="protein sequence ID" value="GGZ83145.1"/>
    <property type="molecule type" value="Genomic_DNA"/>
</dbReference>
<reference evidence="3" key="1">
    <citation type="journal article" date="2019" name="Int. J. Syst. Evol. Microbiol.">
        <title>The Global Catalogue of Microorganisms (GCM) 10K type strain sequencing project: providing services to taxonomists for standard genome sequencing and annotation.</title>
        <authorList>
            <consortium name="The Broad Institute Genomics Platform"/>
            <consortium name="The Broad Institute Genome Sequencing Center for Infectious Disease"/>
            <person name="Wu L."/>
            <person name="Ma J."/>
        </authorList>
    </citation>
    <scope>NUCLEOTIDE SEQUENCE [LARGE SCALE GENOMIC DNA]</scope>
    <source>
        <strain evidence="3">JCM 4602</strain>
    </source>
</reference>
<gene>
    <name evidence="2" type="ORF">GCM10010328_66890</name>
</gene>
<evidence type="ECO:0000313" key="2">
    <source>
        <dbReference type="EMBL" id="GGZ83145.1"/>
    </source>
</evidence>
<protein>
    <submittedName>
        <fullName evidence="2">Uncharacterized protein</fullName>
    </submittedName>
</protein>
<dbReference type="Proteomes" id="UP000624183">
    <property type="component" value="Unassembled WGS sequence"/>
</dbReference>
<keyword evidence="3" id="KW-1185">Reference proteome</keyword>